<evidence type="ECO:0000313" key="6">
    <source>
        <dbReference type="EMBL" id="MFA9477880.1"/>
    </source>
</evidence>
<comment type="subunit">
    <text evidence="3">Homotrimer.</text>
</comment>
<dbReference type="EMBL" id="JBGUBD010000003">
    <property type="protein sequence ID" value="MFA9477880.1"/>
    <property type="molecule type" value="Genomic_DNA"/>
</dbReference>
<gene>
    <name evidence="6" type="ORF">ACERK3_06170</name>
</gene>
<evidence type="ECO:0000256" key="1">
    <source>
        <dbReference type="ARBA" id="ARBA00004761"/>
    </source>
</evidence>
<dbReference type="PANTHER" id="PTHR30246">
    <property type="entry name" value="2-KETO-3-DEOXY-6-PHOSPHOGLUCONATE ALDOLASE"/>
    <property type="match status" value="1"/>
</dbReference>
<protein>
    <submittedName>
        <fullName evidence="6">Bifunctional 4-hydroxy-2-oxoglutarate aldolase/2-dehydro-3-deoxy-phosphogluconate aldolase</fullName>
    </submittedName>
</protein>
<evidence type="ECO:0000256" key="2">
    <source>
        <dbReference type="ARBA" id="ARBA00006906"/>
    </source>
</evidence>
<evidence type="ECO:0000313" key="7">
    <source>
        <dbReference type="Proteomes" id="UP001575105"/>
    </source>
</evidence>
<reference evidence="6 7" key="1">
    <citation type="submission" date="2024-08" db="EMBL/GenBank/DDBJ databases">
        <title>Whole-genome sequencing of halo(alkali)philic microorganisms from hypersaline lakes.</title>
        <authorList>
            <person name="Sorokin D.Y."/>
            <person name="Merkel A.Y."/>
            <person name="Messina E."/>
            <person name="Yakimov M."/>
        </authorList>
    </citation>
    <scope>NUCLEOTIDE SEQUENCE [LARGE SCALE GENOMIC DNA]</scope>
    <source>
        <strain evidence="6 7">AB-hyl4</strain>
    </source>
</reference>
<dbReference type="Pfam" id="PF01081">
    <property type="entry name" value="Aldolase"/>
    <property type="match status" value="1"/>
</dbReference>
<dbReference type="InterPro" id="IPR013785">
    <property type="entry name" value="Aldolase_TIM"/>
</dbReference>
<organism evidence="6 7">
    <name type="scientific">Natronomicrosphaera hydrolytica</name>
    <dbReference type="NCBI Taxonomy" id="3242702"/>
    <lineage>
        <taxon>Bacteria</taxon>
        <taxon>Pseudomonadati</taxon>
        <taxon>Planctomycetota</taxon>
        <taxon>Phycisphaerae</taxon>
        <taxon>Phycisphaerales</taxon>
        <taxon>Phycisphaeraceae</taxon>
        <taxon>Natronomicrosphaera</taxon>
    </lineage>
</organism>
<dbReference type="NCBIfam" id="TIGR01182">
    <property type="entry name" value="eda"/>
    <property type="match status" value="1"/>
</dbReference>
<dbReference type="Gene3D" id="3.20.20.70">
    <property type="entry name" value="Aldolase class I"/>
    <property type="match status" value="1"/>
</dbReference>
<dbReference type="PANTHER" id="PTHR30246:SF1">
    <property type="entry name" value="2-DEHYDRO-3-DEOXY-6-PHOSPHOGALACTONATE ALDOLASE-RELATED"/>
    <property type="match status" value="1"/>
</dbReference>
<keyword evidence="7" id="KW-1185">Reference proteome</keyword>
<evidence type="ECO:0000256" key="5">
    <source>
        <dbReference type="ARBA" id="ARBA00023277"/>
    </source>
</evidence>
<dbReference type="InterPro" id="IPR000887">
    <property type="entry name" value="Aldlse_KDPG_KHG"/>
</dbReference>
<dbReference type="Proteomes" id="UP001575105">
    <property type="component" value="Unassembled WGS sequence"/>
</dbReference>
<dbReference type="SUPFAM" id="SSF51569">
    <property type="entry name" value="Aldolase"/>
    <property type="match status" value="1"/>
</dbReference>
<evidence type="ECO:0000256" key="4">
    <source>
        <dbReference type="ARBA" id="ARBA00023239"/>
    </source>
</evidence>
<keyword evidence="4" id="KW-0456">Lyase</keyword>
<dbReference type="CDD" id="cd00452">
    <property type="entry name" value="KDPG_aldolase"/>
    <property type="match status" value="1"/>
</dbReference>
<comment type="caution">
    <text evidence="6">The sequence shown here is derived from an EMBL/GenBank/DDBJ whole genome shotgun (WGS) entry which is preliminary data.</text>
</comment>
<dbReference type="RefSeq" id="WP_425344805.1">
    <property type="nucleotide sequence ID" value="NZ_JBGUBD010000003.1"/>
</dbReference>
<accession>A0ABV4U3Z6</accession>
<sequence length="217" mass="22750">MSEQQRQATVQRMEQAGLVAIIRASSNQGLVDTCRALVEGGVTVAEITMTTPGALEAIRTARQELGDSCLIGVGSVLDSTTVDQAVEAGAEFVVSPVFKPEVVQASHKHGKPVLAGALTPTEILAAFEAGSDLVKVFPANHFGPQYFKDVLAPMPHLKLTPTGGVNLNTVNDWFAAGARCLGVGSALVKKDLIAAQDWVGLTDLASQFVDAVKASRQ</sequence>
<comment type="pathway">
    <text evidence="1">Carbohydrate acid metabolism.</text>
</comment>
<proteinExistence type="inferred from homology"/>
<comment type="similarity">
    <text evidence="2">Belongs to the KHG/KDPG aldolase family.</text>
</comment>
<evidence type="ECO:0000256" key="3">
    <source>
        <dbReference type="ARBA" id="ARBA00011233"/>
    </source>
</evidence>
<keyword evidence="5" id="KW-0119">Carbohydrate metabolism</keyword>
<name>A0ABV4U3Z6_9BACT</name>